<keyword evidence="2" id="KW-1133">Transmembrane helix</keyword>
<sequence>MLAEARLHKSRQQYEQAIAKCMQVLEQQPGNATACSLLGDVERARGRLPKAAEWYKQAAAADQTSVADRQKLDEVLDLLYLSTEGAAAGTDSPAATETEGAGRRLPWIPLLIGLATLVIVVIAAAGGYKLATSKGISVSMPTGSALSRPHAGPGAVTPTSPPRRPTTGTTPPAVTSSGFMGSS</sequence>
<dbReference type="InterPro" id="IPR011990">
    <property type="entry name" value="TPR-like_helical_dom_sf"/>
</dbReference>
<feature type="compositionally biased region" description="Low complexity" evidence="1">
    <location>
        <begin position="165"/>
        <end position="183"/>
    </location>
</feature>
<dbReference type="Pfam" id="PF13432">
    <property type="entry name" value="TPR_16"/>
    <property type="match status" value="1"/>
</dbReference>
<organism evidence="3 4">
    <name type="scientific">candidate division KD3-62 bacterium DG_56</name>
    <dbReference type="NCBI Taxonomy" id="1704032"/>
    <lineage>
        <taxon>Bacteria</taxon>
        <taxon>candidate division KD3-62</taxon>
    </lineage>
</organism>
<feature type="region of interest" description="Disordered" evidence="1">
    <location>
        <begin position="141"/>
        <end position="183"/>
    </location>
</feature>
<dbReference type="SUPFAM" id="SSF48452">
    <property type="entry name" value="TPR-like"/>
    <property type="match status" value="1"/>
</dbReference>
<evidence type="ECO:0000313" key="3">
    <source>
        <dbReference type="EMBL" id="KPJ62961.1"/>
    </source>
</evidence>
<proteinExistence type="predicted"/>
<name>A0A0S7XKF7_9BACT</name>
<feature type="transmembrane region" description="Helical" evidence="2">
    <location>
        <begin position="107"/>
        <end position="131"/>
    </location>
</feature>
<keyword evidence="2" id="KW-0812">Transmembrane</keyword>
<dbReference type="Proteomes" id="UP000052020">
    <property type="component" value="Unassembled WGS sequence"/>
</dbReference>
<keyword evidence="2" id="KW-0472">Membrane</keyword>
<accession>A0A0S7XKF7</accession>
<evidence type="ECO:0000256" key="2">
    <source>
        <dbReference type="SAM" id="Phobius"/>
    </source>
</evidence>
<dbReference type="EMBL" id="LIZY01000096">
    <property type="protein sequence ID" value="KPJ62961.1"/>
    <property type="molecule type" value="Genomic_DNA"/>
</dbReference>
<gene>
    <name evidence="3" type="ORF">AMK68_04320</name>
</gene>
<reference evidence="3 4" key="1">
    <citation type="journal article" date="2015" name="Microbiome">
        <title>Genomic resolution of linkages in carbon, nitrogen, and sulfur cycling among widespread estuary sediment bacteria.</title>
        <authorList>
            <person name="Baker B.J."/>
            <person name="Lazar C.S."/>
            <person name="Teske A.P."/>
            <person name="Dick G.J."/>
        </authorList>
    </citation>
    <scope>NUCLEOTIDE SEQUENCE [LARGE SCALE GENOMIC DNA]</scope>
    <source>
        <strain evidence="3">DG_56</strain>
    </source>
</reference>
<protein>
    <submittedName>
        <fullName evidence="3">Uncharacterized protein</fullName>
    </submittedName>
</protein>
<comment type="caution">
    <text evidence="3">The sequence shown here is derived from an EMBL/GenBank/DDBJ whole genome shotgun (WGS) entry which is preliminary data.</text>
</comment>
<evidence type="ECO:0000313" key="4">
    <source>
        <dbReference type="Proteomes" id="UP000052020"/>
    </source>
</evidence>
<evidence type="ECO:0000256" key="1">
    <source>
        <dbReference type="SAM" id="MobiDB-lite"/>
    </source>
</evidence>
<dbReference type="Gene3D" id="1.25.40.10">
    <property type="entry name" value="Tetratricopeptide repeat domain"/>
    <property type="match status" value="1"/>
</dbReference>
<dbReference type="AlphaFoldDB" id="A0A0S7XKF7"/>